<evidence type="ECO:0000256" key="2">
    <source>
        <dbReference type="SAM" id="Phobius"/>
    </source>
</evidence>
<keyword evidence="2" id="KW-0472">Membrane</keyword>
<reference evidence="4" key="1">
    <citation type="journal article" date="2019" name="Int. J. Syst. Evol. Microbiol.">
        <title>The Global Catalogue of Microorganisms (GCM) 10K type strain sequencing project: providing services to taxonomists for standard genome sequencing and annotation.</title>
        <authorList>
            <consortium name="The Broad Institute Genomics Platform"/>
            <consortium name="The Broad Institute Genome Sequencing Center for Infectious Disease"/>
            <person name="Wu L."/>
            <person name="Ma J."/>
        </authorList>
    </citation>
    <scope>NUCLEOTIDE SEQUENCE [LARGE SCALE GENOMIC DNA]</scope>
    <source>
        <strain evidence="4">NBRC 112416</strain>
    </source>
</reference>
<name>A0ABQ5W3Q2_9HYPH</name>
<evidence type="ECO:0000313" key="3">
    <source>
        <dbReference type="EMBL" id="GLQ54434.1"/>
    </source>
</evidence>
<evidence type="ECO:0000313" key="4">
    <source>
        <dbReference type="Proteomes" id="UP001156691"/>
    </source>
</evidence>
<sequence>MTDNKGGPVKPPVIDLSAREGAAKAETAKAQTSGPTRAKESEASKPQEKATDAPKAAVAPPPASEGGANGGAIALGIVGGGVLGLAAAYALAWAGLWPATSMDPRLAELARSLPQIRQMITGVPDLQTAIAETAAGIDGLDERIAALESRPVPDAAATSAATAEGTAPSPDLSAIEEQIAALSGRLDALEVPAEGGDTEGLAALRGSLDTLATQVATLETRLGAQEAELTELGETLSTTQATVAAQPLDLGEAVRLPLVLSALETAFAGGRPYSAEIDALTRAAPETDVPQTLLDAAGTGLPRAETIERAYAAVLPAVLAGRPSDPGADWQETTLDWFRSALALRPVGDVAGNSPEALAGRLEAAISRGDFIAADELVATLPEPMVQAAGDVPRMVALRADAARLLEAARREALALAEESAS</sequence>
<comment type="caution">
    <text evidence="3">The sequence shown here is derived from an EMBL/GenBank/DDBJ whole genome shotgun (WGS) entry which is preliminary data.</text>
</comment>
<feature type="region of interest" description="Disordered" evidence="1">
    <location>
        <begin position="1"/>
        <end position="66"/>
    </location>
</feature>
<gene>
    <name evidence="3" type="ORF">GCM10010862_16930</name>
</gene>
<evidence type="ECO:0008006" key="5">
    <source>
        <dbReference type="Google" id="ProtNLM"/>
    </source>
</evidence>
<protein>
    <recommendedName>
        <fullName evidence="5">Inner membrane protein</fullName>
    </recommendedName>
</protein>
<keyword evidence="4" id="KW-1185">Reference proteome</keyword>
<dbReference type="Proteomes" id="UP001156691">
    <property type="component" value="Unassembled WGS sequence"/>
</dbReference>
<accession>A0ABQ5W3Q2</accession>
<evidence type="ECO:0000256" key="1">
    <source>
        <dbReference type="SAM" id="MobiDB-lite"/>
    </source>
</evidence>
<keyword evidence="2" id="KW-0812">Transmembrane</keyword>
<dbReference type="RefSeq" id="WP_284339868.1">
    <property type="nucleotide sequence ID" value="NZ_BSNS01000007.1"/>
</dbReference>
<keyword evidence="2" id="KW-1133">Transmembrane helix</keyword>
<proteinExistence type="predicted"/>
<dbReference type="Gene3D" id="1.20.5.340">
    <property type="match status" value="1"/>
</dbReference>
<feature type="compositionally biased region" description="Basic and acidic residues" evidence="1">
    <location>
        <begin position="17"/>
        <end position="27"/>
    </location>
</feature>
<dbReference type="EMBL" id="BSNS01000007">
    <property type="protein sequence ID" value="GLQ54434.1"/>
    <property type="molecule type" value="Genomic_DNA"/>
</dbReference>
<feature type="compositionally biased region" description="Basic and acidic residues" evidence="1">
    <location>
        <begin position="37"/>
        <end position="52"/>
    </location>
</feature>
<feature type="transmembrane region" description="Helical" evidence="2">
    <location>
        <begin position="72"/>
        <end position="96"/>
    </location>
</feature>
<organism evidence="3 4">
    <name type="scientific">Devosia nitrariae</name>
    <dbReference type="NCBI Taxonomy" id="2071872"/>
    <lineage>
        <taxon>Bacteria</taxon>
        <taxon>Pseudomonadati</taxon>
        <taxon>Pseudomonadota</taxon>
        <taxon>Alphaproteobacteria</taxon>
        <taxon>Hyphomicrobiales</taxon>
        <taxon>Devosiaceae</taxon>
        <taxon>Devosia</taxon>
    </lineage>
</organism>